<gene>
    <name evidence="2" type="ORF">IMSHALPRED_011105</name>
</gene>
<evidence type="ECO:0000313" key="2">
    <source>
        <dbReference type="EMBL" id="CAF9937332.1"/>
    </source>
</evidence>
<evidence type="ECO:0000256" key="1">
    <source>
        <dbReference type="SAM" id="MobiDB-lite"/>
    </source>
</evidence>
<protein>
    <submittedName>
        <fullName evidence="2">Uncharacterized protein</fullName>
    </submittedName>
</protein>
<dbReference type="OrthoDB" id="3438983at2759"/>
<accession>A0A8H3G5W0</accession>
<organism evidence="2 3">
    <name type="scientific">Imshaugia aleurites</name>
    <dbReference type="NCBI Taxonomy" id="172621"/>
    <lineage>
        <taxon>Eukaryota</taxon>
        <taxon>Fungi</taxon>
        <taxon>Dikarya</taxon>
        <taxon>Ascomycota</taxon>
        <taxon>Pezizomycotina</taxon>
        <taxon>Lecanoromycetes</taxon>
        <taxon>OSLEUM clade</taxon>
        <taxon>Lecanoromycetidae</taxon>
        <taxon>Lecanorales</taxon>
        <taxon>Lecanorineae</taxon>
        <taxon>Parmeliaceae</taxon>
        <taxon>Imshaugia</taxon>
    </lineage>
</organism>
<reference evidence="2" key="1">
    <citation type="submission" date="2021-03" db="EMBL/GenBank/DDBJ databases">
        <authorList>
            <person name="Tagirdzhanova G."/>
        </authorList>
    </citation>
    <scope>NUCLEOTIDE SEQUENCE</scope>
</reference>
<proteinExistence type="predicted"/>
<feature type="compositionally biased region" description="Polar residues" evidence="1">
    <location>
        <begin position="96"/>
        <end position="114"/>
    </location>
</feature>
<feature type="compositionally biased region" description="Polar residues" evidence="1">
    <location>
        <begin position="60"/>
        <end position="78"/>
    </location>
</feature>
<dbReference type="EMBL" id="CAJPDT010000098">
    <property type="protein sequence ID" value="CAF9937332.1"/>
    <property type="molecule type" value="Genomic_DNA"/>
</dbReference>
<feature type="region of interest" description="Disordered" evidence="1">
    <location>
        <begin position="1"/>
        <end position="152"/>
    </location>
</feature>
<comment type="caution">
    <text evidence="2">The sequence shown here is derived from an EMBL/GenBank/DDBJ whole genome shotgun (WGS) entry which is preliminary data.</text>
</comment>
<dbReference type="Proteomes" id="UP000664534">
    <property type="component" value="Unassembled WGS sequence"/>
</dbReference>
<evidence type="ECO:0000313" key="3">
    <source>
        <dbReference type="Proteomes" id="UP000664534"/>
    </source>
</evidence>
<dbReference type="AlphaFoldDB" id="A0A8H3G5W0"/>
<feature type="region of interest" description="Disordered" evidence="1">
    <location>
        <begin position="265"/>
        <end position="285"/>
    </location>
</feature>
<feature type="compositionally biased region" description="Polar residues" evidence="1">
    <location>
        <begin position="131"/>
        <end position="143"/>
    </location>
</feature>
<sequence>MSPGFQKPGAPSYASRLRGEPPPYMGRSGGNPPPLLPSASQNKSYNNLSMPNNAGKHLQGTPSNLGPRSQDHAWTQKSVVADPRVPKKSPFDGASATPSNLGPRSQARAGTQKSVVADPRIPKKSPFDEASTATSQCTSQPKHTITRGAPTISLDQKGMAESMAKLSIDSSQKSGSVVIGRCLNWERPTPSISSKVSKCLPRSDKSYSKPPAGEYSISYKRKPNQGPMDQAGYREYTPFLKEDFKIGTIVRRNVHEPDYMGPAVPAFAPGSQASQTSTLVGKGGKGFREHRSMGDFGPIYSEDRYFIVVSLCKTTYYAIPCYTHDKKGLANIADKEDWISVQDHRNLNSCQQQSEHVPLLTKIMAPEAKILNPLTAAWLPYAIPVRYSVPVAYQGRLDQQSAQRVRSLFLEYLGDET</sequence>
<feature type="compositionally biased region" description="Polar residues" evidence="1">
    <location>
        <begin position="38"/>
        <end position="52"/>
    </location>
</feature>
<name>A0A8H3G5W0_9LECA</name>
<feature type="region of interest" description="Disordered" evidence="1">
    <location>
        <begin position="191"/>
        <end position="228"/>
    </location>
</feature>
<keyword evidence="3" id="KW-1185">Reference proteome</keyword>